<gene>
    <name evidence="1" type="ORF">RJT34_03583</name>
</gene>
<accession>A0AAN9Q1D3</accession>
<protein>
    <submittedName>
        <fullName evidence="1">Uncharacterized protein</fullName>
    </submittedName>
</protein>
<proteinExistence type="predicted"/>
<organism evidence="1 2">
    <name type="scientific">Clitoria ternatea</name>
    <name type="common">Butterfly pea</name>
    <dbReference type="NCBI Taxonomy" id="43366"/>
    <lineage>
        <taxon>Eukaryota</taxon>
        <taxon>Viridiplantae</taxon>
        <taxon>Streptophyta</taxon>
        <taxon>Embryophyta</taxon>
        <taxon>Tracheophyta</taxon>
        <taxon>Spermatophyta</taxon>
        <taxon>Magnoliopsida</taxon>
        <taxon>eudicotyledons</taxon>
        <taxon>Gunneridae</taxon>
        <taxon>Pentapetalae</taxon>
        <taxon>rosids</taxon>
        <taxon>fabids</taxon>
        <taxon>Fabales</taxon>
        <taxon>Fabaceae</taxon>
        <taxon>Papilionoideae</taxon>
        <taxon>50 kb inversion clade</taxon>
        <taxon>NPAAA clade</taxon>
        <taxon>indigoferoid/millettioid clade</taxon>
        <taxon>Phaseoleae</taxon>
        <taxon>Clitoria</taxon>
    </lineage>
</organism>
<evidence type="ECO:0000313" key="2">
    <source>
        <dbReference type="Proteomes" id="UP001359559"/>
    </source>
</evidence>
<evidence type="ECO:0000313" key="1">
    <source>
        <dbReference type="EMBL" id="KAK7318876.1"/>
    </source>
</evidence>
<reference evidence="1 2" key="1">
    <citation type="submission" date="2024-01" db="EMBL/GenBank/DDBJ databases">
        <title>The genomes of 5 underutilized Papilionoideae crops provide insights into root nodulation and disease resistance.</title>
        <authorList>
            <person name="Yuan L."/>
        </authorList>
    </citation>
    <scope>NUCLEOTIDE SEQUENCE [LARGE SCALE GENOMIC DNA]</scope>
    <source>
        <strain evidence="1">LY-2023</strain>
        <tissue evidence="1">Leaf</tissue>
    </source>
</reference>
<dbReference type="EMBL" id="JAYKXN010000001">
    <property type="protein sequence ID" value="KAK7318876.1"/>
    <property type="molecule type" value="Genomic_DNA"/>
</dbReference>
<dbReference type="Proteomes" id="UP001359559">
    <property type="component" value="Unassembled WGS sequence"/>
</dbReference>
<keyword evidence="2" id="KW-1185">Reference proteome</keyword>
<sequence length="80" mass="9218">MKRRSYHEKLIVNSLVLILTNHYNLENLTANDGISTHGGGWFCDQRSELARDSHSCQRRWETRVEAMAMDGGFLLSNTHK</sequence>
<dbReference type="AlphaFoldDB" id="A0AAN9Q1D3"/>
<comment type="caution">
    <text evidence="1">The sequence shown here is derived from an EMBL/GenBank/DDBJ whole genome shotgun (WGS) entry which is preliminary data.</text>
</comment>
<name>A0AAN9Q1D3_CLITE</name>